<protein>
    <submittedName>
        <fullName evidence="3">Carbon-nitrogen hydrolase family protein</fullName>
    </submittedName>
</protein>
<dbReference type="PROSITE" id="PS50263">
    <property type="entry name" value="CN_HYDROLASE"/>
    <property type="match status" value="1"/>
</dbReference>
<evidence type="ECO:0000256" key="1">
    <source>
        <dbReference type="ARBA" id="ARBA00022801"/>
    </source>
</evidence>
<dbReference type="PANTHER" id="PTHR43674">
    <property type="entry name" value="NITRILASE C965.09-RELATED"/>
    <property type="match status" value="1"/>
</dbReference>
<keyword evidence="4" id="KW-1185">Reference proteome</keyword>
<reference evidence="3 4" key="1">
    <citation type="journal article" date="2021" name="ISME Commun">
        <title>Automated analysis of genomic sequences facilitates high-throughput and comprehensive description of bacteria.</title>
        <authorList>
            <person name="Hitch T.C.A."/>
        </authorList>
    </citation>
    <scope>NUCLEOTIDE SEQUENCE [LARGE SCALE GENOMIC DNA]</scope>
    <source>
        <strain evidence="3 4">Sanger_18</strain>
    </source>
</reference>
<dbReference type="InterPro" id="IPR036526">
    <property type="entry name" value="C-N_Hydrolase_sf"/>
</dbReference>
<dbReference type="PANTHER" id="PTHR43674:SF16">
    <property type="entry name" value="CARBON-NITROGEN FAMILY, PUTATIVE (AFU_ORTHOLOGUE AFUA_5G02350)-RELATED"/>
    <property type="match status" value="1"/>
</dbReference>
<dbReference type="Pfam" id="PF00795">
    <property type="entry name" value="CN_hydrolase"/>
    <property type="match status" value="1"/>
</dbReference>
<evidence type="ECO:0000313" key="4">
    <source>
        <dbReference type="Proteomes" id="UP001652432"/>
    </source>
</evidence>
<dbReference type="Proteomes" id="UP001652432">
    <property type="component" value="Unassembled WGS sequence"/>
</dbReference>
<accession>A0ABT2T5T0</accession>
<comment type="caution">
    <text evidence="3">The sequence shown here is derived from an EMBL/GenBank/DDBJ whole genome shotgun (WGS) entry which is preliminary data.</text>
</comment>
<dbReference type="InterPro" id="IPR050345">
    <property type="entry name" value="Aliph_Amidase/BUP"/>
</dbReference>
<sequence>MKLELEARKGIGMRLALVQMPNYGSKDENLYKSLQAIEIASKQGADLVLFPEVQLTEFFPQYPGQDAHKYAVTIEGETVKKFCDICRNNKISAVPNLYLLENDRTYDASIFIDKNGEVKGTQKMVHIAQAEQFYEQDYYTPSDEGFKVFDTEFGKIGLVVCFDRHYPESIRTEVLRGADLILIPTVNTKAEPSLMFEWELRVQAFQNSVILAMCNRVGTEGNMCFSGESIVVDAKGDVLAKADDTEQILYVDIDMQESLKIRNAKPYTQLRRPDFYL</sequence>
<dbReference type="CDD" id="cd07197">
    <property type="entry name" value="nitrilase"/>
    <property type="match status" value="1"/>
</dbReference>
<keyword evidence="1 3" id="KW-0378">Hydrolase</keyword>
<proteinExistence type="predicted"/>
<dbReference type="GO" id="GO:0016787">
    <property type="term" value="F:hydrolase activity"/>
    <property type="evidence" value="ECO:0007669"/>
    <property type="project" value="UniProtKB-KW"/>
</dbReference>
<feature type="domain" description="CN hydrolase" evidence="2">
    <location>
        <begin position="13"/>
        <end position="255"/>
    </location>
</feature>
<name>A0ABT2T5T0_9FIRM</name>
<dbReference type="Gene3D" id="3.60.110.10">
    <property type="entry name" value="Carbon-nitrogen hydrolase"/>
    <property type="match status" value="1"/>
</dbReference>
<dbReference type="SUPFAM" id="SSF56317">
    <property type="entry name" value="Carbon-nitrogen hydrolase"/>
    <property type="match status" value="1"/>
</dbReference>
<dbReference type="InterPro" id="IPR003010">
    <property type="entry name" value="C-N_Hydrolase"/>
</dbReference>
<evidence type="ECO:0000259" key="2">
    <source>
        <dbReference type="PROSITE" id="PS50263"/>
    </source>
</evidence>
<dbReference type="EMBL" id="JAOQKJ010000010">
    <property type="protein sequence ID" value="MCU6745272.1"/>
    <property type="molecule type" value="Genomic_DNA"/>
</dbReference>
<evidence type="ECO:0000313" key="3">
    <source>
        <dbReference type="EMBL" id="MCU6745272.1"/>
    </source>
</evidence>
<gene>
    <name evidence="3" type="ORF">OCV77_12360</name>
</gene>
<organism evidence="3 4">
    <name type="scientific">Suilimivivens aceti</name>
    <dbReference type="NCBI Taxonomy" id="2981774"/>
    <lineage>
        <taxon>Bacteria</taxon>
        <taxon>Bacillati</taxon>
        <taxon>Bacillota</taxon>
        <taxon>Clostridia</taxon>
        <taxon>Lachnospirales</taxon>
        <taxon>Lachnospiraceae</taxon>
        <taxon>Suilimivivens</taxon>
    </lineage>
</organism>